<keyword evidence="2" id="KW-0472">Membrane</keyword>
<gene>
    <name evidence="3" type="ORF">IJ22_05990</name>
</gene>
<organism evidence="3 4">
    <name type="scientific">Paenibacillus naphthalenovorans</name>
    <dbReference type="NCBI Taxonomy" id="162209"/>
    <lineage>
        <taxon>Bacteria</taxon>
        <taxon>Bacillati</taxon>
        <taxon>Bacillota</taxon>
        <taxon>Bacilli</taxon>
        <taxon>Bacillales</taxon>
        <taxon>Paenibacillaceae</taxon>
        <taxon>Paenibacillus</taxon>
    </lineage>
</organism>
<sequence>MKAQWFLMFILIFALITAVFAVINVEPVQVNFLFTQADIPLILVIIGSTFLGGLIALFIGFMRQFKLQRTIKQLEKRLAESGNGQAPEEWKDSSLSPGDREIVLPKESLNPNSEDFKS</sequence>
<feature type="compositionally biased region" description="Basic and acidic residues" evidence="1">
    <location>
        <begin position="88"/>
        <end position="104"/>
    </location>
</feature>
<dbReference type="RefSeq" id="WP_062407112.1">
    <property type="nucleotide sequence ID" value="NZ_BJCS01000002.1"/>
</dbReference>
<evidence type="ECO:0000313" key="4">
    <source>
        <dbReference type="Proteomes" id="UP000061660"/>
    </source>
</evidence>
<feature type="transmembrane region" description="Helical" evidence="2">
    <location>
        <begin position="37"/>
        <end position="62"/>
    </location>
</feature>
<feature type="region of interest" description="Disordered" evidence="1">
    <location>
        <begin position="79"/>
        <end position="118"/>
    </location>
</feature>
<evidence type="ECO:0000256" key="2">
    <source>
        <dbReference type="SAM" id="Phobius"/>
    </source>
</evidence>
<protein>
    <submittedName>
        <fullName evidence="3">Lipopolysaccharide assembly protein A</fullName>
    </submittedName>
</protein>
<keyword evidence="2" id="KW-1133">Transmembrane helix</keyword>
<dbReference type="PANTHER" id="PTHR41335">
    <property type="entry name" value="MEMBRANE PROTEIN-RELATED"/>
    <property type="match status" value="1"/>
</dbReference>
<reference evidence="3 4" key="2">
    <citation type="journal article" date="2016" name="Genome Announc.">
        <title>Complete Genome Sequences of Two Interactive Moderate Thermophiles, Paenibacillus napthalenovorans 32O-Y and Paenibacillus sp. 32O-W.</title>
        <authorList>
            <person name="Butler R.R.III."/>
            <person name="Wang J."/>
            <person name="Stark B.C."/>
            <person name="Pombert J.F."/>
        </authorList>
    </citation>
    <scope>NUCLEOTIDE SEQUENCE [LARGE SCALE GENOMIC DNA]</scope>
    <source>
        <strain evidence="3 4">32O-Y</strain>
    </source>
</reference>
<dbReference type="STRING" id="162209.IJ22_05990"/>
<evidence type="ECO:0000256" key="1">
    <source>
        <dbReference type="SAM" id="MobiDB-lite"/>
    </source>
</evidence>
<dbReference type="EMBL" id="CP013652">
    <property type="protein sequence ID" value="ALS20986.1"/>
    <property type="molecule type" value="Genomic_DNA"/>
</dbReference>
<dbReference type="PANTHER" id="PTHR41335:SF1">
    <property type="entry name" value="MEMBRANE PROTEIN"/>
    <property type="match status" value="1"/>
</dbReference>
<dbReference type="InterPro" id="IPR010445">
    <property type="entry name" value="LapA_dom"/>
</dbReference>
<dbReference type="Proteomes" id="UP000061660">
    <property type="component" value="Chromosome"/>
</dbReference>
<dbReference type="AlphaFoldDB" id="A0A0U2W6G4"/>
<keyword evidence="4" id="KW-1185">Reference proteome</keyword>
<name>A0A0U2W6G4_9BACL</name>
<dbReference type="Pfam" id="PF06305">
    <property type="entry name" value="LapA_dom"/>
    <property type="match status" value="1"/>
</dbReference>
<dbReference type="KEGG" id="pnp:IJ22_05990"/>
<dbReference type="OrthoDB" id="2990728at2"/>
<feature type="compositionally biased region" description="Polar residues" evidence="1">
    <location>
        <begin position="109"/>
        <end position="118"/>
    </location>
</feature>
<reference evidence="4" key="1">
    <citation type="submission" date="2015-12" db="EMBL/GenBank/DDBJ databases">
        <title>Complete genome sequences of two moderately thermophilic Paenibacillus species.</title>
        <authorList>
            <person name="Butler R.III."/>
            <person name="Wang J."/>
            <person name="Stark B.C."/>
            <person name="Pombert J.-F."/>
        </authorList>
    </citation>
    <scope>NUCLEOTIDE SEQUENCE [LARGE SCALE GENOMIC DNA]</scope>
    <source>
        <strain evidence="4">32O-Y</strain>
    </source>
</reference>
<dbReference type="GO" id="GO:0005886">
    <property type="term" value="C:plasma membrane"/>
    <property type="evidence" value="ECO:0007669"/>
    <property type="project" value="InterPro"/>
</dbReference>
<evidence type="ECO:0000313" key="3">
    <source>
        <dbReference type="EMBL" id="ALS20986.1"/>
    </source>
</evidence>
<dbReference type="PATRIC" id="fig|162209.4.peg.632"/>
<proteinExistence type="predicted"/>
<accession>A0A0U2W6G4</accession>
<keyword evidence="2" id="KW-0812">Transmembrane</keyword>